<evidence type="ECO:0000256" key="3">
    <source>
        <dbReference type="ARBA" id="ARBA00022729"/>
    </source>
</evidence>
<dbReference type="Proteomes" id="UP000620266">
    <property type="component" value="Unassembled WGS sequence"/>
</dbReference>
<dbReference type="InterPro" id="IPR012334">
    <property type="entry name" value="Pectin_lyas_fold"/>
</dbReference>
<organism evidence="6 7">
    <name type="scientific">Oxalicibacterium flavum</name>
    <dbReference type="NCBI Taxonomy" id="179467"/>
    <lineage>
        <taxon>Bacteria</taxon>
        <taxon>Pseudomonadati</taxon>
        <taxon>Pseudomonadota</taxon>
        <taxon>Betaproteobacteria</taxon>
        <taxon>Burkholderiales</taxon>
        <taxon>Oxalobacteraceae</taxon>
        <taxon>Oxalicibacterium</taxon>
    </lineage>
</organism>
<evidence type="ECO:0000256" key="4">
    <source>
        <dbReference type="SAM" id="MobiDB-lite"/>
    </source>
</evidence>
<proteinExistence type="predicted"/>
<gene>
    <name evidence="6" type="ORF">GCM10007205_01040</name>
</gene>
<dbReference type="PANTHER" id="PTHR12338">
    <property type="entry name" value="AUTOTRANSPORTER"/>
    <property type="match status" value="1"/>
</dbReference>
<evidence type="ECO:0000256" key="2">
    <source>
        <dbReference type="ARBA" id="ARBA00022525"/>
    </source>
</evidence>
<dbReference type="EMBL" id="BMCG01000001">
    <property type="protein sequence ID" value="GGB95598.1"/>
    <property type="molecule type" value="Genomic_DNA"/>
</dbReference>
<dbReference type="InterPro" id="IPR021026">
    <property type="entry name" value="Filamn_hemagglutn_DUF3739"/>
</dbReference>
<feature type="region of interest" description="Disordered" evidence="4">
    <location>
        <begin position="2956"/>
        <end position="2977"/>
    </location>
</feature>
<feature type="domain" description="DUF3739" evidence="5">
    <location>
        <begin position="3600"/>
        <end position="3709"/>
    </location>
</feature>
<accession>A0A8J2UM41</accession>
<comment type="subcellular location">
    <subcellularLocation>
        <location evidence="1">Secreted</location>
    </subcellularLocation>
</comment>
<dbReference type="Gene3D" id="2.160.20.10">
    <property type="entry name" value="Single-stranded right-handed beta-helix, Pectin lyase-like"/>
    <property type="match status" value="1"/>
</dbReference>
<evidence type="ECO:0000259" key="5">
    <source>
        <dbReference type="Pfam" id="PF12545"/>
    </source>
</evidence>
<dbReference type="InterPro" id="IPR050909">
    <property type="entry name" value="Bact_Autotransporter_VF"/>
</dbReference>
<keyword evidence="7" id="KW-1185">Reference proteome</keyword>
<dbReference type="GO" id="GO:0005576">
    <property type="term" value="C:extracellular region"/>
    <property type="evidence" value="ECO:0007669"/>
    <property type="project" value="UniProtKB-SubCell"/>
</dbReference>
<evidence type="ECO:0000313" key="6">
    <source>
        <dbReference type="EMBL" id="GGB95598.1"/>
    </source>
</evidence>
<name>A0A8J2UM41_9BURK</name>
<sequence length="3807" mass="391272">MEQVAIGDASTAVNGIALDAAWLNGLELGALRAYASGGITVDGALSVAPGGTIALHATQVDVHADLTARGGAIALGNLVDRHTGSSTGWQSSPVAASAPAGYEAATTIGENVTLDARGLWSNLTLDGAEIGGLPHVNGGSIAVRSSGDVTVGKGALLDVSSGAALMADDSLRGGKGGSITLVADGFSAAGSAGTKGALKLEGELRGHGVKGGGTLHLQTGDVVVIGGQVAGSDGQLHQGQTSAVDLLTAEAFTVAEGAVLPLDYRYMRTHAHPGEAVGGAPRVVAGDTSSWLTLGASWTLPKASGEYLSYSVTLSNGQYLTVDGYSWSTAPTLPAGTVITSIVNPANFPTNYVVDAAILPNGMSIAPTTAVIKAGAVAPSDVTYAVGTLVRAGASLPQTVAVAPMLHLDTARFQQGFSRYEVIGGNGLAVAEGAQLQATMPILQADLSVARDVATGADPQEVLTEKLLPLFAEDAKKGRLTQRGGADLVLTAGTERSKVEGGETPTLAIGEGARIEVDAGRRIVLQGNGQINIDGELHAAGGRIGVFGLGFGTEDAGRLQGHDGSVWIGEKAVLDASGLARTALDAQGRRYGTVLDGGRIEIGGEYKTFATIAGAIDNFIVIRPGARLEASGTAATLDLPGLGATTLASDGGVIHLASFNGLYLDGDMHAAAGGVNAAGGTLSLVLESPAYRDAGKPGDRVLAHRELQLLQKQAPENLADDLRPGQADAGLVYGHGRIGVDRIEAGAFDSLSLLVNGVLSIGDGVDLALGQSLHLASPVIALAEGAPVGADVNLAAPYVRLAGTSRVGKDRYTTPALKVPGSAEGGMVALQEDAQLRVEAGVLDVLNKVAFGAYGRSMQSGNVLVSRHGFEQVELRSRNDLRFLGHTVGDRTSLTTEGDLLLAGSQIYPATGALAEVIAGRKQTTDQWGNHLVSYDPERVLRIERSGEGAVPPLPYSVFGTLRLLSASIDQGGVIRAPLGTLEFGVPATNTQEPGAIVLRPGSITSVSAAGLVMPYGGTVDGLTYNHAGTEVMFQGLGGGMGRVQLTADSIDVQKDALIDLSGGGKLTGAGFLTGRGGSTDARLHPLVQMAADSGFVLPELATNPVYAIVPGVQAGVTPIAAEKGAGDPMIGRQITIGDGVPGLAQGTYTLLPSSYALLPGAFRVELNGLAASAAAFGSSTAMRNGSWTTAARLGIANTGIADVQTMQAVLTSADTLRRYSQYNETGYAQFGLDWALRDNVPRPQLERDARQLNLSPGSRLDIAAGTANFAPAEGGRGGIVVLNGDRIEILADGAAPTVGFDGTSVHAGTLNGLGAAGISIGGAPTSSFVQEASGGWSTQNAWRVGLGSTTSEIVLRQGAVLEAASVFLSTNDKTRGVTIERGAGIDTLGQGKAPWDATDGYVLQPGQAGVLAVTNGWLDVTSPSADDADGKRGSGYLHIGTCAAGASCTGESVLYSEGTITAATNKSFELGQSVRYGTRNLVLAVGGINVGSAAELAQAEAAGILPVGLTLNQTVLDRLLRGDTSTGAPALENLMLTASDSVNFYGSVNLSTLDPVTGKSPLERLVLGTPAIYGHGDAGDVARIETDVLVWNGATTPAASVIADGAGTGSGRLQIDARQIEFGYGPKSQPDSVGTHDRLALGFAGVDLHASERITANHKGSLAVYESRGGWDAAAKTWTYSGGDLNISTPLLTGQAGSVNGIKAGGTIAVIAPQGARSPLPDNATLADALGAELSLDAGRSLTLDTAVLLPSGKLTLSAQNDVTLEDGAQLDLAGRRITFFDVSKYSWGGNVTLDSRQGNVVQHAASSIDLSAANNRGGKLTVLALAGTADLRGGIEGGSSGHYDAGGTQVPFASGYFDVRGRRIADFAGLNARLTEGEVFGGRSFQLKEGDLVIGDELKAREINVSVDKGSLTVNGTIDAGGEQAGSIRLAANAGVILGSGAVLDASASVLRRDSYGQIIDAPNRAVIEIDSGKSRLTLADGATMKLEVAGTGRNFGTVALNAPRLGGATGNDVDIDAGGKVTITGAKSIAVNAFHTYDDAAAGTDATVDGRSYQTIDQEYLNRKHDDSEIFIGNALANGTLMNGKLKGLRAYAEQFHLRPGVEIVSNAAINPDGDLHVDGDIDLSGYRYASVNPHTQKTGAYGSGEAGALVLRAQGDLTIFGSITDGFDTSKLGVTVDDTGWVLPAGRMPFGGDLVIPHGGVATLDAGTRFAIGRTLNYDLPVAGLTLPAGTVLPAAMPLAQSLTLPAGSVLGAAVLDAGGNVIHAAGTVLQAPLTLDAGMQLGAGFRLMQQAQIAATSWPRGAALPVVMTLSQPLTLAKGAIVPSETDVVLPGGAEMVDLRPVGTDGTQGRTLALAPMLAPGAQSWDIRLVAGADLEAADPRLTQVHSTARLRLSDTHFGMGAKIAAAPGSGTGFVWGDLSQYKALMDMMGLTDLLSFTPVSGEPVTQAQIDELMMWGMIGASPDELNGFGMGDMVNVAKAGFVWGDLSQYTTLMDMMGLTDLLTFTPVSGEPVTQTQIDELMMWGMIGVSPDELNGFGMGDMVDSAGGPPEMVTTWHPARQQLFSVLRTGTGDLDLISGGDFEMTSLYGVYTAGTSSASLGTGYDQARGRLTDGTVLRPEGAAFEKLVDGGADSLYAAWYPEQGGNVLLRAGGDLKGDLVGNNENRSDSSGYTFYNTRQQIATAAVGNWLWRQGTGSVESGADAVPTAWWINFGTYVAGDATGTLDPYGQRLFSNDPFLVGFTGIGTLGGGNLTVEAGGDAGMIDARGMQASWNQTIHTPRSQGLHLAVAGTGRITSDGKLVQTGGGDLDLRLGGALNPNPQLRVNEHDLNSTFVNLRGATAIDAGAIGGIRQGYGGLDQMDSRRGDVYVAGGGTATGGPILVLGDSAVRIETRGDLVLGGTADPGRTLLLNATPFTYQGTHYDGNGWTWFSLWTPATAIDLLSAGGNLTPTTTWDERDANETVRGGGRGRNQSAGGDGYFYPSVLRAAAANGSLYYGASASNASISGVGITRYAHGTVLAPSPVGEQFVNVTGKGELQLLAQDSILGAGYVFSTSTADPLAMASPFRPGFVGRVADTGGGQYGNSPLLVHNTASEAVRYHGWLTEYDIIGRSNTAALFTFGSTASVADAVVGREPSRYYAVEGDIVGLRVGQEVLLGYPAGSAGSRYEASGPVAIRAGRDITDSGTPLGQKDPTAGALSSTASTRGNLIAHAYADDISVVEAGRDLRNSSFYVLGPGLLDVSAGRHVYLGNKGEIKSLGPIGANAASGDRNGGAGISVSAGMGKGAHWDAFAERYLDPDNQADAALPFADQPGKALTIYSGALTMAQWLQREFGYEGDEAAAETFLARKQAELDAARSAALAEGRNASNRSLAREYRLESQLHLVNWLSERFGARNGLGLHFDAAAMDARAFFDALPQEQQRAYLRNVYHAELKASGREYNDADGKRFGSYLRGREAIATLFPEQDAQGNKLSYEGDLTMFSSALYYNADYVNNTVGQARPKPGVEYITKAEWEALGSPGYNVSFYDVLDAGIHTNFGGDISILTPGGRTLVGIDGGFNPGGGSGVMTQGEGDINIYARGDILMGQSRIFTTFGGNILGWSAAGDINAGRGSKTTVVYTPQRRVYDDIGNVTLSPNTPNTGAGIATLNPIPEILPGDIDLIAPLGTIDAGEAGIRVSGNVNLAALRVVNAENIKVQGESKGIPMVASVNIGALTDASAAAGSAAMAAQDMLQRGRDAARQNLPSVFTVRVLGFGEDSSSREPSSSAPAHERRGVVQVIGAGALKPSDVQALTPAERERLLR</sequence>
<comment type="caution">
    <text evidence="6">The sequence shown here is derived from an EMBL/GenBank/DDBJ whole genome shotgun (WGS) entry which is preliminary data.</text>
</comment>
<evidence type="ECO:0000313" key="7">
    <source>
        <dbReference type="Proteomes" id="UP000620266"/>
    </source>
</evidence>
<feature type="region of interest" description="Disordered" evidence="4">
    <location>
        <begin position="3185"/>
        <end position="3205"/>
    </location>
</feature>
<dbReference type="PANTHER" id="PTHR12338:SF8">
    <property type="entry name" value="HEME_HEMOPEXIN-BINDING PROTEIN"/>
    <property type="match status" value="1"/>
</dbReference>
<keyword evidence="2" id="KW-0964">Secreted</keyword>
<reference evidence="6" key="1">
    <citation type="journal article" date="2014" name="Int. J. Syst. Evol. Microbiol.">
        <title>Complete genome sequence of Corynebacterium casei LMG S-19264T (=DSM 44701T), isolated from a smear-ripened cheese.</title>
        <authorList>
            <consortium name="US DOE Joint Genome Institute (JGI-PGF)"/>
            <person name="Walter F."/>
            <person name="Albersmeier A."/>
            <person name="Kalinowski J."/>
            <person name="Ruckert C."/>
        </authorList>
    </citation>
    <scope>NUCLEOTIDE SEQUENCE</scope>
    <source>
        <strain evidence="6">CCM 7086</strain>
    </source>
</reference>
<reference evidence="6" key="2">
    <citation type="submission" date="2020-09" db="EMBL/GenBank/DDBJ databases">
        <authorList>
            <person name="Sun Q."/>
            <person name="Sedlacek I."/>
        </authorList>
    </citation>
    <scope>NUCLEOTIDE SEQUENCE</scope>
    <source>
        <strain evidence="6">CCM 7086</strain>
    </source>
</reference>
<evidence type="ECO:0000256" key="1">
    <source>
        <dbReference type="ARBA" id="ARBA00004613"/>
    </source>
</evidence>
<protein>
    <recommendedName>
        <fullName evidence="5">DUF3739 domain-containing protein</fullName>
    </recommendedName>
</protein>
<keyword evidence="3" id="KW-0732">Signal</keyword>
<dbReference type="Pfam" id="PF12545">
    <property type="entry name" value="DUF3739"/>
    <property type="match status" value="1"/>
</dbReference>